<keyword evidence="7 17" id="KW-0732">Signal</keyword>
<evidence type="ECO:0000313" key="21">
    <source>
        <dbReference type="Proteomes" id="UP001366060"/>
    </source>
</evidence>
<feature type="domain" description="TonB-dependent receptor plug" evidence="19">
    <location>
        <begin position="75"/>
        <end position="168"/>
    </location>
</feature>
<feature type="domain" description="TonB-dependent receptor-like beta-barrel" evidence="18">
    <location>
        <begin position="242"/>
        <end position="735"/>
    </location>
</feature>
<evidence type="ECO:0000256" key="4">
    <source>
        <dbReference type="ARBA" id="ARBA00022452"/>
    </source>
</evidence>
<accession>A0ABU9HA34</accession>
<keyword evidence="8" id="KW-0408">Iron</keyword>
<dbReference type="PANTHER" id="PTHR32552:SF68">
    <property type="entry name" value="FERRICHROME OUTER MEMBRANE TRANSPORTER_PHAGE RECEPTOR"/>
    <property type="match status" value="1"/>
</dbReference>
<dbReference type="EMBL" id="JBAKBA010000010">
    <property type="protein sequence ID" value="MEL0658663.1"/>
    <property type="molecule type" value="Genomic_DNA"/>
</dbReference>
<evidence type="ECO:0000259" key="19">
    <source>
        <dbReference type="Pfam" id="PF07715"/>
    </source>
</evidence>
<feature type="chain" id="PRO_5047339103" evidence="17">
    <location>
        <begin position="33"/>
        <end position="768"/>
    </location>
</feature>
<keyword evidence="4 14" id="KW-1134">Transmembrane beta strand</keyword>
<dbReference type="InterPro" id="IPR037066">
    <property type="entry name" value="Plug_dom_sf"/>
</dbReference>
<evidence type="ECO:0000256" key="15">
    <source>
        <dbReference type="PROSITE-ProRule" id="PRU10143"/>
    </source>
</evidence>
<evidence type="ECO:0000256" key="7">
    <source>
        <dbReference type="ARBA" id="ARBA00022729"/>
    </source>
</evidence>
<dbReference type="InterPro" id="IPR012910">
    <property type="entry name" value="Plug_dom"/>
</dbReference>
<evidence type="ECO:0000259" key="18">
    <source>
        <dbReference type="Pfam" id="PF00593"/>
    </source>
</evidence>
<evidence type="ECO:0000256" key="6">
    <source>
        <dbReference type="ARBA" id="ARBA00022692"/>
    </source>
</evidence>
<sequence>MFRTKLAVAIRATMKVTPYYLMLAVFVAPAYAASDETEQDGSYTFDTVVVKGSKQTISTNVAQSTLRSETDLSIVPRSVQVINTKVIEQQNIQNLGEALTNISNVSEGNSFAGTRDQFQIRGFDANVFKDGTRVLGLAQDNAVIEDIEFIEVVKGPESVLYGNTNPGGLINLITKRPEADNNNTIGITLDQYGQKRLSVDSTGSLNDNDSVLYRFIGVFDDSEGWRDDTDSKQIFVAPSVTWLPTDDTSITFSYKYNKEEIPFDRGTLAVRNSDNTGWEFLDIDESRLGSSFSEQNRETHEVGFDFSHDINDNWTTRVKSRYIRREIDAIQTFFYASSTDSQTTIPLSATSSVINYGEDGADVAFDGTINRYINGNDQSSDTILVSVENEITFDIKDTSHRIVTGIDYTTFKERVRSSTSATLSDPALTTLSAATIGTDPNSGVYNFYIDDPSSLTFPDDLYDISNVKTELTEYSIFAQDLIEYNDWNFILGARYDWYKAKNNTTFDDTLVARASALGVTVSDTSSEAPTDQNFSGQVAALYQLNTQVSLFGNIAQSYLPNEVFDEANNEFEDAQRGTQYEVGAKVSLFNNSLNLTTSVYHIDLKNVAFANTDGSVDVYKQRNRGFEIDGDYAISKNLAALFAYGYNDVEFVDAPDNISRVANVPKHTATGFLAYEASPSWGVSGSVNYVGTRAGNRRLDYDYNLPAYTLVNASAWYVPAFADRNLRLQLDIKNLFDKDYIASASDSSQNALNLGSPVTASLSATYQF</sequence>
<evidence type="ECO:0000256" key="11">
    <source>
        <dbReference type="ARBA" id="ARBA00023136"/>
    </source>
</evidence>
<evidence type="ECO:0000313" key="20">
    <source>
        <dbReference type="EMBL" id="MEL0658663.1"/>
    </source>
</evidence>
<dbReference type="InterPro" id="IPR036942">
    <property type="entry name" value="Beta-barrel_TonB_sf"/>
</dbReference>
<keyword evidence="12 20" id="KW-0675">Receptor</keyword>
<keyword evidence="13 14" id="KW-0998">Cell outer membrane</keyword>
<name>A0ABU9HA34_9GAMM</name>
<dbReference type="Proteomes" id="UP001366060">
    <property type="component" value="Unassembled WGS sequence"/>
</dbReference>
<dbReference type="PROSITE" id="PS00430">
    <property type="entry name" value="TONB_DEPENDENT_REC_1"/>
    <property type="match status" value="1"/>
</dbReference>
<keyword evidence="6 14" id="KW-0812">Transmembrane</keyword>
<keyword evidence="11 14" id="KW-0472">Membrane</keyword>
<dbReference type="Pfam" id="PF00593">
    <property type="entry name" value="TonB_dep_Rec_b-barrel"/>
    <property type="match status" value="1"/>
</dbReference>
<evidence type="ECO:0000256" key="12">
    <source>
        <dbReference type="ARBA" id="ARBA00023170"/>
    </source>
</evidence>
<evidence type="ECO:0000256" key="2">
    <source>
        <dbReference type="ARBA" id="ARBA00009810"/>
    </source>
</evidence>
<keyword evidence="21" id="KW-1185">Reference proteome</keyword>
<dbReference type="NCBIfam" id="TIGR01783">
    <property type="entry name" value="TonB-siderophor"/>
    <property type="match status" value="1"/>
</dbReference>
<feature type="signal peptide" evidence="17">
    <location>
        <begin position="1"/>
        <end position="32"/>
    </location>
</feature>
<comment type="similarity">
    <text evidence="2 14 16">Belongs to the TonB-dependent receptor family.</text>
</comment>
<dbReference type="PANTHER" id="PTHR32552">
    <property type="entry name" value="FERRICHROME IRON RECEPTOR-RELATED"/>
    <property type="match status" value="1"/>
</dbReference>
<proteinExistence type="inferred from homology"/>
<gene>
    <name evidence="20" type="ORF">V6255_05855</name>
</gene>
<dbReference type="InterPro" id="IPR010105">
    <property type="entry name" value="TonB_sidphr_rcpt"/>
</dbReference>
<evidence type="ECO:0000256" key="13">
    <source>
        <dbReference type="ARBA" id="ARBA00023237"/>
    </source>
</evidence>
<comment type="caution">
    <text evidence="20">The sequence shown here is derived from an EMBL/GenBank/DDBJ whole genome shotgun (WGS) entry which is preliminary data.</text>
</comment>
<dbReference type="InterPro" id="IPR039426">
    <property type="entry name" value="TonB-dep_rcpt-like"/>
</dbReference>
<keyword evidence="10 15" id="KW-0798">TonB box</keyword>
<protein>
    <submittedName>
        <fullName evidence="20">TonB-dependent siderophore receptor</fullName>
    </submittedName>
</protein>
<evidence type="ECO:0000256" key="16">
    <source>
        <dbReference type="RuleBase" id="RU003357"/>
    </source>
</evidence>
<dbReference type="Gene3D" id="2.170.130.10">
    <property type="entry name" value="TonB-dependent receptor, plug domain"/>
    <property type="match status" value="1"/>
</dbReference>
<comment type="subcellular location">
    <subcellularLocation>
        <location evidence="1 14">Cell outer membrane</location>
        <topology evidence="1 14">Multi-pass membrane protein</topology>
    </subcellularLocation>
</comment>
<dbReference type="PROSITE" id="PS52016">
    <property type="entry name" value="TONB_DEPENDENT_REC_3"/>
    <property type="match status" value="1"/>
</dbReference>
<evidence type="ECO:0000256" key="5">
    <source>
        <dbReference type="ARBA" id="ARBA00022496"/>
    </source>
</evidence>
<dbReference type="InterPro" id="IPR000531">
    <property type="entry name" value="Beta-barrel_TonB"/>
</dbReference>
<dbReference type="CDD" id="cd01347">
    <property type="entry name" value="ligand_gated_channel"/>
    <property type="match status" value="1"/>
</dbReference>
<evidence type="ECO:0000256" key="17">
    <source>
        <dbReference type="SAM" id="SignalP"/>
    </source>
</evidence>
<dbReference type="SUPFAM" id="SSF56935">
    <property type="entry name" value="Porins"/>
    <property type="match status" value="1"/>
</dbReference>
<evidence type="ECO:0000256" key="10">
    <source>
        <dbReference type="ARBA" id="ARBA00023077"/>
    </source>
</evidence>
<feature type="short sequence motif" description="TonB box" evidence="15">
    <location>
        <begin position="47"/>
        <end position="53"/>
    </location>
</feature>
<evidence type="ECO:0000256" key="14">
    <source>
        <dbReference type="PROSITE-ProRule" id="PRU01360"/>
    </source>
</evidence>
<keyword evidence="5" id="KW-0410">Iron transport</keyword>
<evidence type="ECO:0000256" key="1">
    <source>
        <dbReference type="ARBA" id="ARBA00004571"/>
    </source>
</evidence>
<organism evidence="20 21">
    <name type="scientific">Psychromonas arctica</name>
    <dbReference type="NCBI Taxonomy" id="168275"/>
    <lineage>
        <taxon>Bacteria</taxon>
        <taxon>Pseudomonadati</taxon>
        <taxon>Pseudomonadota</taxon>
        <taxon>Gammaproteobacteria</taxon>
        <taxon>Alteromonadales</taxon>
        <taxon>Psychromonadaceae</taxon>
        <taxon>Psychromonas</taxon>
    </lineage>
</organism>
<dbReference type="InterPro" id="IPR010916">
    <property type="entry name" value="TonB_box_CS"/>
</dbReference>
<evidence type="ECO:0000256" key="8">
    <source>
        <dbReference type="ARBA" id="ARBA00023004"/>
    </source>
</evidence>
<keyword evidence="9" id="KW-0406">Ion transport</keyword>
<dbReference type="Gene3D" id="2.40.170.20">
    <property type="entry name" value="TonB-dependent receptor, beta-barrel domain"/>
    <property type="match status" value="1"/>
</dbReference>
<reference evidence="20 21" key="1">
    <citation type="submission" date="2024-02" db="EMBL/GenBank/DDBJ databases">
        <title>Bacteria isolated from the canopy kelp, Nereocystis luetkeana.</title>
        <authorList>
            <person name="Pfister C.A."/>
            <person name="Younker I.T."/>
            <person name="Light S.H."/>
        </authorList>
    </citation>
    <scope>NUCLEOTIDE SEQUENCE [LARGE SCALE GENOMIC DNA]</scope>
    <source>
        <strain evidence="20 21">TI.2.07</strain>
    </source>
</reference>
<dbReference type="Pfam" id="PF07715">
    <property type="entry name" value="Plug"/>
    <property type="match status" value="1"/>
</dbReference>
<evidence type="ECO:0000256" key="9">
    <source>
        <dbReference type="ARBA" id="ARBA00023065"/>
    </source>
</evidence>
<keyword evidence="3 14" id="KW-0813">Transport</keyword>
<dbReference type="RefSeq" id="WP_341627306.1">
    <property type="nucleotide sequence ID" value="NZ_JBAKBA010000010.1"/>
</dbReference>
<evidence type="ECO:0000256" key="3">
    <source>
        <dbReference type="ARBA" id="ARBA00022448"/>
    </source>
</evidence>